<gene>
    <name evidence="1" type="ORF">POJ06DRAFT_42591</name>
</gene>
<keyword evidence="2" id="KW-1185">Reference proteome</keyword>
<dbReference type="RefSeq" id="XP_056040142.1">
    <property type="nucleotide sequence ID" value="XM_056191014.1"/>
</dbReference>
<dbReference type="Proteomes" id="UP001217417">
    <property type="component" value="Unassembled WGS sequence"/>
</dbReference>
<evidence type="ECO:0000313" key="1">
    <source>
        <dbReference type="EMBL" id="KAJ8096692.1"/>
    </source>
</evidence>
<reference evidence="1" key="1">
    <citation type="submission" date="2023-03" db="EMBL/GenBank/DDBJ databases">
        <title>Near-Complete genome sequence of Lipomyces tetrasporous NRRL Y-64009, an oleaginous yeast capable of growing on lignocellulosic hydrolysates.</title>
        <authorList>
            <consortium name="Lawrence Berkeley National Laboratory"/>
            <person name="Jagtap S.S."/>
            <person name="Liu J.-J."/>
            <person name="Walukiewicz H.E."/>
            <person name="Pangilinan J."/>
            <person name="Lipzen A."/>
            <person name="Ahrendt S."/>
            <person name="Koriabine M."/>
            <person name="Cobaugh K."/>
            <person name="Salamov A."/>
            <person name="Yoshinaga Y."/>
            <person name="Ng V."/>
            <person name="Daum C."/>
            <person name="Grigoriev I.V."/>
            <person name="Slininger P.J."/>
            <person name="Dien B.S."/>
            <person name="Jin Y.-S."/>
            <person name="Rao C.V."/>
        </authorList>
    </citation>
    <scope>NUCLEOTIDE SEQUENCE</scope>
    <source>
        <strain evidence="1">NRRL Y-64009</strain>
    </source>
</reference>
<dbReference type="AlphaFoldDB" id="A0AAD7QML8"/>
<evidence type="ECO:0000313" key="2">
    <source>
        <dbReference type="Proteomes" id="UP001217417"/>
    </source>
</evidence>
<dbReference type="GeneID" id="80886180"/>
<comment type="caution">
    <text evidence="1">The sequence shown here is derived from an EMBL/GenBank/DDBJ whole genome shotgun (WGS) entry which is preliminary data.</text>
</comment>
<dbReference type="EMBL" id="JARPMG010000013">
    <property type="protein sequence ID" value="KAJ8096692.1"/>
    <property type="molecule type" value="Genomic_DNA"/>
</dbReference>
<sequence length="158" mass="17948">MNRVQFALEMREFAQKHKYALLESNSATTDDDGDAQEDLLEQEHVNTTAEWTASISTLSYEEEADALQVYQAEPSHNPISTTRDVYMDPQLLEIEDGFNDDRHEESVNTDIIATAVITNPDEPDPSTLRRHHVMLSRDMINKCPRPTVADGVFPRVTE</sequence>
<accession>A0AAD7QML8</accession>
<proteinExistence type="predicted"/>
<organism evidence="1 2">
    <name type="scientific">Lipomyces tetrasporus</name>
    <dbReference type="NCBI Taxonomy" id="54092"/>
    <lineage>
        <taxon>Eukaryota</taxon>
        <taxon>Fungi</taxon>
        <taxon>Dikarya</taxon>
        <taxon>Ascomycota</taxon>
        <taxon>Saccharomycotina</taxon>
        <taxon>Lipomycetes</taxon>
        <taxon>Lipomycetales</taxon>
        <taxon>Lipomycetaceae</taxon>
        <taxon>Lipomyces</taxon>
    </lineage>
</organism>
<protein>
    <submittedName>
        <fullName evidence="1">Uncharacterized protein</fullName>
    </submittedName>
</protein>
<name>A0AAD7QML8_9ASCO</name>